<dbReference type="Proteomes" id="UP000243063">
    <property type="component" value="Chromosome I"/>
</dbReference>
<dbReference type="OrthoDB" id="129043at2"/>
<dbReference type="RefSeq" id="WP_090211709.1">
    <property type="nucleotide sequence ID" value="NZ_LT629780.1"/>
</dbReference>
<evidence type="ECO:0000313" key="4">
    <source>
        <dbReference type="Proteomes" id="UP000243063"/>
    </source>
</evidence>
<dbReference type="AlphaFoldDB" id="A0A1H2E8A3"/>
<dbReference type="PANTHER" id="PTHR44395:SF1">
    <property type="entry name" value="PROTEIN O-MANNOSYL-TRANSFERASE TMTC3"/>
    <property type="match status" value="1"/>
</dbReference>
<feature type="chain" id="PRO_5009272835" evidence="2">
    <location>
        <begin position="21"/>
        <end position="253"/>
    </location>
</feature>
<keyword evidence="4" id="KW-1185">Reference proteome</keyword>
<dbReference type="PROSITE" id="PS51257">
    <property type="entry name" value="PROKAR_LIPOPROTEIN"/>
    <property type="match status" value="1"/>
</dbReference>
<reference evidence="4" key="1">
    <citation type="submission" date="2016-10" db="EMBL/GenBank/DDBJ databases">
        <authorList>
            <person name="Varghese N."/>
            <person name="Submissions S."/>
        </authorList>
    </citation>
    <scope>NUCLEOTIDE SEQUENCE [LARGE SCALE GENOMIC DNA]</scope>
    <source>
        <strain evidence="4">CCTCC 2012022</strain>
    </source>
</reference>
<feature type="repeat" description="TPR" evidence="1">
    <location>
        <begin position="140"/>
        <end position="173"/>
    </location>
</feature>
<protein>
    <submittedName>
        <fullName evidence="3">Type IV pilus assembly protein PilF</fullName>
    </submittedName>
</protein>
<evidence type="ECO:0000256" key="2">
    <source>
        <dbReference type="SAM" id="SignalP"/>
    </source>
</evidence>
<keyword evidence="2" id="KW-0732">Signal</keyword>
<dbReference type="PANTHER" id="PTHR44395">
    <property type="match status" value="1"/>
</dbReference>
<dbReference type="Gene3D" id="1.25.40.10">
    <property type="entry name" value="Tetratricopeptide repeat domain"/>
    <property type="match status" value="1"/>
</dbReference>
<organism evidence="3 4">
    <name type="scientific">Geopseudomonas guangdongensis</name>
    <dbReference type="NCBI Taxonomy" id="1245526"/>
    <lineage>
        <taxon>Bacteria</taxon>
        <taxon>Pseudomonadati</taxon>
        <taxon>Pseudomonadota</taxon>
        <taxon>Gammaproteobacteria</taxon>
        <taxon>Pseudomonadales</taxon>
        <taxon>Pseudomonadaceae</taxon>
        <taxon>Geopseudomonas</taxon>
    </lineage>
</organism>
<dbReference type="SUPFAM" id="SSF48452">
    <property type="entry name" value="TPR-like"/>
    <property type="match status" value="1"/>
</dbReference>
<dbReference type="InterPro" id="IPR019734">
    <property type="entry name" value="TPR_rpt"/>
</dbReference>
<dbReference type="SMART" id="SM00028">
    <property type="entry name" value="TPR"/>
    <property type="match status" value="3"/>
</dbReference>
<dbReference type="InterPro" id="IPR011990">
    <property type="entry name" value="TPR-like_helical_dom_sf"/>
</dbReference>
<dbReference type="NCBIfam" id="TIGR02521">
    <property type="entry name" value="type_IV_pilW"/>
    <property type="match status" value="1"/>
</dbReference>
<keyword evidence="1" id="KW-0802">TPR repeat</keyword>
<gene>
    <name evidence="3" type="ORF">SAMN05216580_0387</name>
</gene>
<dbReference type="PROSITE" id="PS50005">
    <property type="entry name" value="TPR"/>
    <property type="match status" value="2"/>
</dbReference>
<evidence type="ECO:0000313" key="3">
    <source>
        <dbReference type="EMBL" id="SDT91327.1"/>
    </source>
</evidence>
<dbReference type="GO" id="GO:0035269">
    <property type="term" value="P:protein O-linked glycosylation via mannose"/>
    <property type="evidence" value="ECO:0007669"/>
    <property type="project" value="TreeGrafter"/>
</dbReference>
<dbReference type="Pfam" id="PF13424">
    <property type="entry name" value="TPR_12"/>
    <property type="match status" value="1"/>
</dbReference>
<feature type="signal peptide" evidence="2">
    <location>
        <begin position="1"/>
        <end position="20"/>
    </location>
</feature>
<sequence>MMLRSAIFLLFGAVLGGCVASGPRDPLATAEGRDAARAAYVQLGIGYLQQGSTEQAKVPLKRALALNGNDADAHAALALVFQSEMEPELADQHYRKALAARSEARILNNYGSFLYEQRRYEDAYQRFQQAAADHLYPERSRVYENLGLTALQLGRRAQAREHFQRSLRLNRNQPRVLLEMAALSFEDRHYVPARGYYERFVGLKGLQDARSLLLGARLAKVFEDRAGAAAYGTQLSRLYPGSPEYQQYLAEQQ</sequence>
<accession>A0A1H2E8A3</accession>
<dbReference type="InterPro" id="IPR013360">
    <property type="entry name" value="Pilus_4_PilW"/>
</dbReference>
<dbReference type="STRING" id="1245526.SAMN05216580_0387"/>
<dbReference type="EMBL" id="LT629780">
    <property type="protein sequence ID" value="SDT91327.1"/>
    <property type="molecule type" value="Genomic_DNA"/>
</dbReference>
<evidence type="ECO:0000256" key="1">
    <source>
        <dbReference type="PROSITE-ProRule" id="PRU00339"/>
    </source>
</evidence>
<name>A0A1H2E8A3_9GAMM</name>
<proteinExistence type="predicted"/>
<dbReference type="GO" id="GO:0000030">
    <property type="term" value="F:mannosyltransferase activity"/>
    <property type="evidence" value="ECO:0007669"/>
    <property type="project" value="TreeGrafter"/>
</dbReference>
<feature type="repeat" description="TPR" evidence="1">
    <location>
        <begin position="37"/>
        <end position="70"/>
    </location>
</feature>